<comment type="caution">
    <text evidence="1">The sequence shown here is derived from an EMBL/GenBank/DDBJ whole genome shotgun (WGS) entry which is preliminary data.</text>
</comment>
<dbReference type="EMBL" id="MCFD01000103">
    <property type="protein sequence ID" value="ORX64326.1"/>
    <property type="molecule type" value="Genomic_DNA"/>
</dbReference>
<sequence length="172" mass="18951">MLCTKLALYITNILIKYSQELYLQIQFVVYAFCGANHMLAIRHTPFPSHSVDQFGSQRVLLFLCTAAHFHTRSALHCIRPHLPTLYIYDPHTQGPSCAIIFSSPIHSALHISALPNPVLPIINASCRALAMQACLSESQLLLGRHGAEPIHRAGGTGGASNYEHVVHNIDSM</sequence>
<reference evidence="1 2" key="1">
    <citation type="submission" date="2016-07" db="EMBL/GenBank/DDBJ databases">
        <title>Pervasive Adenine N6-methylation of Active Genes in Fungi.</title>
        <authorList>
            <consortium name="DOE Joint Genome Institute"/>
            <person name="Mondo S.J."/>
            <person name="Dannebaum R.O."/>
            <person name="Kuo R.C."/>
            <person name="Labutti K."/>
            <person name="Haridas S."/>
            <person name="Kuo A."/>
            <person name="Salamov A."/>
            <person name="Ahrendt S.R."/>
            <person name="Lipzen A."/>
            <person name="Sullivan W."/>
            <person name="Andreopoulos W.B."/>
            <person name="Clum A."/>
            <person name="Lindquist E."/>
            <person name="Daum C."/>
            <person name="Ramamoorthy G.K."/>
            <person name="Gryganskyi A."/>
            <person name="Culley D."/>
            <person name="Magnuson J.K."/>
            <person name="James T.Y."/>
            <person name="O'Malley M.A."/>
            <person name="Stajich J.E."/>
            <person name="Spatafora J.W."/>
            <person name="Visel A."/>
            <person name="Grigoriev I.V."/>
        </authorList>
    </citation>
    <scope>NUCLEOTIDE SEQUENCE [LARGE SCALE GENOMIC DNA]</scope>
    <source>
        <strain evidence="1 2">ATCC 12442</strain>
    </source>
</reference>
<accession>A0A1Y1VTI5</accession>
<name>A0A1Y1VTI5_9FUNG</name>
<proteinExistence type="predicted"/>
<keyword evidence="2" id="KW-1185">Reference proteome</keyword>
<organism evidence="1 2">
    <name type="scientific">Linderina pennispora</name>
    <dbReference type="NCBI Taxonomy" id="61395"/>
    <lineage>
        <taxon>Eukaryota</taxon>
        <taxon>Fungi</taxon>
        <taxon>Fungi incertae sedis</taxon>
        <taxon>Zoopagomycota</taxon>
        <taxon>Kickxellomycotina</taxon>
        <taxon>Kickxellomycetes</taxon>
        <taxon>Kickxellales</taxon>
        <taxon>Kickxellaceae</taxon>
        <taxon>Linderina</taxon>
    </lineage>
</organism>
<gene>
    <name evidence="1" type="ORF">DL89DRAFT_34311</name>
</gene>
<dbReference type="RefSeq" id="XP_040739233.1">
    <property type="nucleotide sequence ID" value="XM_040891563.1"/>
</dbReference>
<protein>
    <submittedName>
        <fullName evidence="1">Uncharacterized protein</fullName>
    </submittedName>
</protein>
<evidence type="ECO:0000313" key="2">
    <source>
        <dbReference type="Proteomes" id="UP000193922"/>
    </source>
</evidence>
<dbReference type="AlphaFoldDB" id="A0A1Y1VTI5"/>
<dbReference type="GeneID" id="63808211"/>
<dbReference type="Proteomes" id="UP000193922">
    <property type="component" value="Unassembled WGS sequence"/>
</dbReference>
<evidence type="ECO:0000313" key="1">
    <source>
        <dbReference type="EMBL" id="ORX64326.1"/>
    </source>
</evidence>